<protein>
    <submittedName>
        <fullName evidence="1">Uncharacterized protein</fullName>
    </submittedName>
</protein>
<evidence type="ECO:0000313" key="2">
    <source>
        <dbReference type="Proteomes" id="UP001289374"/>
    </source>
</evidence>
<proteinExistence type="predicted"/>
<organism evidence="1 2">
    <name type="scientific">Sesamum angolense</name>
    <dbReference type="NCBI Taxonomy" id="2727404"/>
    <lineage>
        <taxon>Eukaryota</taxon>
        <taxon>Viridiplantae</taxon>
        <taxon>Streptophyta</taxon>
        <taxon>Embryophyta</taxon>
        <taxon>Tracheophyta</taxon>
        <taxon>Spermatophyta</taxon>
        <taxon>Magnoliopsida</taxon>
        <taxon>eudicotyledons</taxon>
        <taxon>Gunneridae</taxon>
        <taxon>Pentapetalae</taxon>
        <taxon>asterids</taxon>
        <taxon>lamiids</taxon>
        <taxon>Lamiales</taxon>
        <taxon>Pedaliaceae</taxon>
        <taxon>Sesamum</taxon>
    </lineage>
</organism>
<dbReference type="EMBL" id="JACGWL010000009">
    <property type="protein sequence ID" value="KAK4394687.1"/>
    <property type="molecule type" value="Genomic_DNA"/>
</dbReference>
<dbReference type="AlphaFoldDB" id="A0AAE1WJR9"/>
<sequence length="343" mass="40244">MKYFDDTTLESLHPTRLRCLKILRGFDLEFTTSSTVLPLLWNLQILETKYLKVLPYEIWDMPQLRHITSIRLTLLDPVVAQDCTDLENLQTLTRVLDFRCTDEVIKRIPNIKELYISYTGSDVEWSYYCLYNLALLHKLEWLKLVTEVFLVEHIGFPSSLKKLELSHCRIPWEHMTVIGSLPNLKKLYLIDYAFEGADWNPVEGEFPRLEELMIFKSNLVWWTAENIHFPNLKLLRLYSMHKLQEIPSSIGDINTLEKIVLRGGNKSAKDSAKQIAEEQYNNGNESLQVYVDWDKDRVVCRKVLQLKLMVEACFDVEYLAFDVPPLMQYEVKNEADFCMGFKC</sequence>
<dbReference type="InterPro" id="IPR032675">
    <property type="entry name" value="LRR_dom_sf"/>
</dbReference>
<reference evidence="1" key="2">
    <citation type="journal article" date="2024" name="Plant">
        <title>Genomic evolution and insights into agronomic trait innovations of Sesamum species.</title>
        <authorList>
            <person name="Miao H."/>
            <person name="Wang L."/>
            <person name="Qu L."/>
            <person name="Liu H."/>
            <person name="Sun Y."/>
            <person name="Le M."/>
            <person name="Wang Q."/>
            <person name="Wei S."/>
            <person name="Zheng Y."/>
            <person name="Lin W."/>
            <person name="Duan Y."/>
            <person name="Cao H."/>
            <person name="Xiong S."/>
            <person name="Wang X."/>
            <person name="Wei L."/>
            <person name="Li C."/>
            <person name="Ma Q."/>
            <person name="Ju M."/>
            <person name="Zhao R."/>
            <person name="Li G."/>
            <person name="Mu C."/>
            <person name="Tian Q."/>
            <person name="Mei H."/>
            <person name="Zhang T."/>
            <person name="Gao T."/>
            <person name="Zhang H."/>
        </authorList>
    </citation>
    <scope>NUCLEOTIDE SEQUENCE</scope>
    <source>
        <strain evidence="1">K16</strain>
    </source>
</reference>
<dbReference type="SUPFAM" id="SSF52058">
    <property type="entry name" value="L domain-like"/>
    <property type="match status" value="1"/>
</dbReference>
<accession>A0AAE1WJR9</accession>
<dbReference type="Gene3D" id="3.80.10.10">
    <property type="entry name" value="Ribonuclease Inhibitor"/>
    <property type="match status" value="1"/>
</dbReference>
<comment type="caution">
    <text evidence="1">The sequence shown here is derived from an EMBL/GenBank/DDBJ whole genome shotgun (WGS) entry which is preliminary data.</text>
</comment>
<name>A0AAE1WJR9_9LAMI</name>
<dbReference type="PANTHER" id="PTHR15140">
    <property type="entry name" value="TUBULIN-SPECIFIC CHAPERONE E"/>
    <property type="match status" value="1"/>
</dbReference>
<dbReference type="Proteomes" id="UP001289374">
    <property type="component" value="Unassembled WGS sequence"/>
</dbReference>
<reference evidence="1" key="1">
    <citation type="submission" date="2020-06" db="EMBL/GenBank/DDBJ databases">
        <authorList>
            <person name="Li T."/>
            <person name="Hu X."/>
            <person name="Zhang T."/>
            <person name="Song X."/>
            <person name="Zhang H."/>
            <person name="Dai N."/>
            <person name="Sheng W."/>
            <person name="Hou X."/>
            <person name="Wei L."/>
        </authorList>
    </citation>
    <scope>NUCLEOTIDE SEQUENCE</scope>
    <source>
        <strain evidence="1">K16</strain>
        <tissue evidence="1">Leaf</tissue>
    </source>
</reference>
<evidence type="ECO:0000313" key="1">
    <source>
        <dbReference type="EMBL" id="KAK4394687.1"/>
    </source>
</evidence>
<gene>
    <name evidence="1" type="ORF">Sango_1623000</name>
</gene>
<keyword evidence="2" id="KW-1185">Reference proteome</keyword>
<dbReference type="PANTHER" id="PTHR15140:SF33">
    <property type="entry name" value="LATE BLIGHT RESISTANCE PROTEIN HOMOLOG R1A-3 ISOFORM X1"/>
    <property type="match status" value="1"/>
</dbReference>